<organism evidence="5 6">
    <name type="scientific">Tetraparma gracilis</name>
    <dbReference type="NCBI Taxonomy" id="2962635"/>
    <lineage>
        <taxon>Eukaryota</taxon>
        <taxon>Sar</taxon>
        <taxon>Stramenopiles</taxon>
        <taxon>Ochrophyta</taxon>
        <taxon>Bolidophyceae</taxon>
        <taxon>Parmales</taxon>
        <taxon>Triparmaceae</taxon>
        <taxon>Tetraparma</taxon>
    </lineage>
</organism>
<accession>A0ABQ6M9C5</accession>
<dbReference type="Gene3D" id="3.50.50.60">
    <property type="entry name" value="FAD/NAD(P)-binding domain"/>
    <property type="match status" value="1"/>
</dbReference>
<keyword evidence="1" id="KW-0560">Oxidoreductase</keyword>
<keyword evidence="6" id="KW-1185">Reference proteome</keyword>
<evidence type="ECO:0000259" key="4">
    <source>
        <dbReference type="Pfam" id="PF01266"/>
    </source>
</evidence>
<dbReference type="Pfam" id="PF01266">
    <property type="entry name" value="DAO"/>
    <property type="match status" value="1"/>
</dbReference>
<dbReference type="EMBL" id="BRYB01003874">
    <property type="protein sequence ID" value="GMI22075.1"/>
    <property type="molecule type" value="Genomic_DNA"/>
</dbReference>
<dbReference type="PANTHER" id="PTHR13847">
    <property type="entry name" value="SARCOSINE DEHYDROGENASE-RELATED"/>
    <property type="match status" value="1"/>
</dbReference>
<dbReference type="InterPro" id="IPR036188">
    <property type="entry name" value="FAD/NAD-bd_sf"/>
</dbReference>
<dbReference type="InterPro" id="IPR006076">
    <property type="entry name" value="FAD-dep_OxRdtase"/>
</dbReference>
<reference evidence="5 6" key="1">
    <citation type="journal article" date="2023" name="Commun. Biol.">
        <title>Genome analysis of Parmales, the sister group of diatoms, reveals the evolutionary specialization of diatoms from phago-mixotrophs to photoautotrophs.</title>
        <authorList>
            <person name="Ban H."/>
            <person name="Sato S."/>
            <person name="Yoshikawa S."/>
            <person name="Yamada K."/>
            <person name="Nakamura Y."/>
            <person name="Ichinomiya M."/>
            <person name="Sato N."/>
            <person name="Blanc-Mathieu R."/>
            <person name="Endo H."/>
            <person name="Kuwata A."/>
            <person name="Ogata H."/>
        </authorList>
    </citation>
    <scope>NUCLEOTIDE SEQUENCE [LARGE SCALE GENOMIC DNA]</scope>
</reference>
<protein>
    <recommendedName>
        <fullName evidence="2">FAD-dependent oxidoreductase domain-containing protein 1</fullName>
    </recommendedName>
</protein>
<dbReference type="Gene3D" id="3.30.9.10">
    <property type="entry name" value="D-Amino Acid Oxidase, subunit A, domain 2"/>
    <property type="match status" value="1"/>
</dbReference>
<dbReference type="Proteomes" id="UP001165060">
    <property type="component" value="Unassembled WGS sequence"/>
</dbReference>
<comment type="caution">
    <text evidence="5">The sequence shown here is derived from an EMBL/GenBank/DDBJ whole genome shotgun (WGS) entry which is preliminary data.</text>
</comment>
<proteinExistence type="predicted"/>
<feature type="domain" description="FAD dependent oxidoreductase" evidence="4">
    <location>
        <begin position="39"/>
        <end position="436"/>
    </location>
</feature>
<dbReference type="SUPFAM" id="SSF51905">
    <property type="entry name" value="FAD/NAD(P)-binding domain"/>
    <property type="match status" value="1"/>
</dbReference>
<evidence type="ECO:0000313" key="5">
    <source>
        <dbReference type="EMBL" id="GMI22075.1"/>
    </source>
</evidence>
<dbReference type="PANTHER" id="PTHR13847:SF287">
    <property type="entry name" value="FAD-DEPENDENT OXIDOREDUCTASE DOMAIN-CONTAINING PROTEIN 1"/>
    <property type="match status" value="1"/>
</dbReference>
<evidence type="ECO:0000256" key="2">
    <source>
        <dbReference type="ARBA" id="ARBA00039785"/>
    </source>
</evidence>
<evidence type="ECO:0000256" key="1">
    <source>
        <dbReference type="ARBA" id="ARBA00023002"/>
    </source>
</evidence>
<gene>
    <name evidence="5" type="ORF">TeGR_g10214</name>
</gene>
<sequence length="471" mass="49557">MMLLRRLLSKPCAIRPTQSTSQFSSSSSSSSSASSSQSVVIVGSGPMGLSTALHLLETHSPSSITVVERDPSYALNSASLSAGGVRTQFSLPENIELSRYMLHLLGDSCANLTSLIQGVCEKNSVPESEIPTREEVASHVNFVPGGYLFLSSSADGAASLLKNSALQPSTEYLSSAAEIADKFPYLNTSDLTAGAHTPADGWLDPYGLLTLTRKALKSCGVSFPVGTASIGEYCSSSRRIKEVRVEGDAGTQAFHPDTVVNCAGANAGSLVPDEAGGIPVAARARTIFHLSNKTLAAELPQGALVPLTVDPGTGVWYRGVAPLRPGGNDFLAGSSPLAGEPDGDDGRVGDLGRVGRGLDPAHAQWEERVWPALYNRVECFGDAKVLNSWAGWYDYNTADQNGIVGWHDEVENLVLGNGWSGHGMQMGMGVGRHLAEVVRGQGRGETSVDLSRFGVARLRKGGGLIFEEGIV</sequence>
<evidence type="ECO:0000313" key="6">
    <source>
        <dbReference type="Proteomes" id="UP001165060"/>
    </source>
</evidence>
<comment type="function">
    <text evidence="3">Required for the assembly of the mitochondrial membrane respiratory chain NADH dehydrogenase (Complex I). Involved in mid-late stages of complex I assembly.</text>
</comment>
<evidence type="ECO:0000256" key="3">
    <source>
        <dbReference type="ARBA" id="ARBA00046185"/>
    </source>
</evidence>
<name>A0ABQ6M9C5_9STRA</name>